<organism evidence="2 3">
    <name type="scientific">Evtepia gabavorous</name>
    <dbReference type="NCBI Taxonomy" id="2211183"/>
    <lineage>
        <taxon>Bacteria</taxon>
        <taxon>Bacillati</taxon>
        <taxon>Bacillota</taxon>
        <taxon>Clostridia</taxon>
        <taxon>Eubacteriales</taxon>
        <taxon>Evtepia</taxon>
    </lineage>
</organism>
<name>A0A3E2B0Z3_9FIRM</name>
<sequence>MVADYAAFVPYNLISLLSKIIRFLVLPVVVLSVFLSFVKPILQDTASLPIPQAVLYPLLLFLVAWVFAIDLFAYGINTVHRTGLRQAIPSGRPYATSPSLRPLVLLKNGLMTFRFLPLLLIWGLLLVSLFA</sequence>
<gene>
    <name evidence="2" type="ORF">DV520_11185</name>
</gene>
<dbReference type="Proteomes" id="UP000260649">
    <property type="component" value="Unassembled WGS sequence"/>
</dbReference>
<dbReference type="EMBL" id="QQRQ01000033">
    <property type="protein sequence ID" value="RFT05713.1"/>
    <property type="molecule type" value="Genomic_DNA"/>
</dbReference>
<comment type="caution">
    <text evidence="2">The sequence shown here is derived from an EMBL/GenBank/DDBJ whole genome shotgun (WGS) entry which is preliminary data.</text>
</comment>
<dbReference type="AlphaFoldDB" id="A0A3E2B0Z3"/>
<accession>A0A3E2B0Z3</accession>
<evidence type="ECO:0000256" key="1">
    <source>
        <dbReference type="SAM" id="Phobius"/>
    </source>
</evidence>
<feature type="transmembrane region" description="Helical" evidence="1">
    <location>
        <begin position="111"/>
        <end position="130"/>
    </location>
</feature>
<keyword evidence="1" id="KW-0812">Transmembrane</keyword>
<evidence type="ECO:0000313" key="3">
    <source>
        <dbReference type="Proteomes" id="UP000260649"/>
    </source>
</evidence>
<feature type="transmembrane region" description="Helical" evidence="1">
    <location>
        <begin position="20"/>
        <end position="42"/>
    </location>
</feature>
<feature type="transmembrane region" description="Helical" evidence="1">
    <location>
        <begin position="54"/>
        <end position="76"/>
    </location>
</feature>
<keyword evidence="3" id="KW-1185">Reference proteome</keyword>
<keyword evidence="1" id="KW-1133">Transmembrane helix</keyword>
<protein>
    <submittedName>
        <fullName evidence="2">Uncharacterized protein</fullName>
    </submittedName>
</protein>
<evidence type="ECO:0000313" key="2">
    <source>
        <dbReference type="EMBL" id="RFT05713.1"/>
    </source>
</evidence>
<reference evidence="2 3" key="1">
    <citation type="submission" date="2018-07" db="EMBL/GenBank/DDBJ databases">
        <title>GABA Modulating Bacteria of the Human Gut Microbiota.</title>
        <authorList>
            <person name="Strandwitz P."/>
            <person name="Kim K.H."/>
            <person name="Terekhova D."/>
            <person name="Liu J.K."/>
            <person name="Sharma A."/>
            <person name="Levering J."/>
            <person name="Mcdonald D."/>
            <person name="Dietrich D."/>
            <person name="Ramadhar T.R."/>
            <person name="Lekbua A."/>
            <person name="Mroue N."/>
            <person name="Liston C."/>
            <person name="Stewart E.J."/>
            <person name="Dubin M.J."/>
            <person name="Zengler K."/>
            <person name="Knight R."/>
            <person name="Gilbert J.A."/>
            <person name="Clardy J."/>
            <person name="Lewis K."/>
        </authorList>
    </citation>
    <scope>NUCLEOTIDE SEQUENCE [LARGE SCALE GENOMIC DNA]</scope>
    <source>
        <strain evidence="2 3">KLE1738</strain>
    </source>
</reference>
<keyword evidence="1" id="KW-0472">Membrane</keyword>
<proteinExistence type="predicted"/>